<dbReference type="EMBL" id="VUJX02000011">
    <property type="protein sequence ID" value="KAL0930602.1"/>
    <property type="molecule type" value="Genomic_DNA"/>
</dbReference>
<dbReference type="Proteomes" id="UP000805649">
    <property type="component" value="Unassembled WGS sequence"/>
</dbReference>
<accession>A0ACC3YGS5</accession>
<name>A0ACC3YGS5_COLTU</name>
<evidence type="ECO:0000313" key="1">
    <source>
        <dbReference type="EMBL" id="KAL0930602.1"/>
    </source>
</evidence>
<proteinExistence type="predicted"/>
<gene>
    <name evidence="1" type="ORF">CTRU02_214677</name>
</gene>
<organism evidence="1 2">
    <name type="scientific">Colletotrichum truncatum</name>
    <name type="common">Anthracnose fungus</name>
    <name type="synonym">Colletotrichum capsici</name>
    <dbReference type="NCBI Taxonomy" id="5467"/>
    <lineage>
        <taxon>Eukaryota</taxon>
        <taxon>Fungi</taxon>
        <taxon>Dikarya</taxon>
        <taxon>Ascomycota</taxon>
        <taxon>Pezizomycotina</taxon>
        <taxon>Sordariomycetes</taxon>
        <taxon>Hypocreomycetidae</taxon>
        <taxon>Glomerellales</taxon>
        <taxon>Glomerellaceae</taxon>
        <taxon>Colletotrichum</taxon>
        <taxon>Colletotrichum truncatum species complex</taxon>
    </lineage>
</organism>
<comment type="caution">
    <text evidence="1">The sequence shown here is derived from an EMBL/GenBank/DDBJ whole genome shotgun (WGS) entry which is preliminary data.</text>
</comment>
<protein>
    <submittedName>
        <fullName evidence="1">Uncharacterized protein</fullName>
    </submittedName>
</protein>
<keyword evidence="2" id="KW-1185">Reference proteome</keyword>
<evidence type="ECO:0000313" key="2">
    <source>
        <dbReference type="Proteomes" id="UP000805649"/>
    </source>
</evidence>
<sequence length="362" mass="38674">MRSAVILAAIAGLSAANPVVTRDATAQNGIDLSAFDAEPKVTKTGPEVGASSEAPTYSPTEEKVAAAEDAVVNPVKSSNLKARDETCDYTKKEPDGYGPVSSPDDYATFMQDPQFDAVANSAITPPGYTKAFGALTGSVEGSGYQGLYTLKSYDTIKCQQYCDAAPVCYGFNIFFERDPKISPTNTCVNPASITNYKCTLWGYQVTAASATNTGQWRNKFHVGIRGSNGYAKNAAPPAEEGFDGPTAFGGAIQAPNSYMGVKYYAGVYDPGLCAAACKATTAYDRRHPRADGTYDACNFFNSYVLSENGVPQGTYCSMYTKPWSKSYSTNYGQYRGSDYYSVSQSYGYTLSQIDPGTISATN</sequence>
<reference evidence="1 2" key="1">
    <citation type="journal article" date="2020" name="Phytopathology">
        <title>Genome Sequence Resources of Colletotrichum truncatum, C. plurivorum, C. musicola, and C. sojae: Four Species Pathogenic to Soybean (Glycine max).</title>
        <authorList>
            <person name="Rogerio F."/>
            <person name="Boufleur T.R."/>
            <person name="Ciampi-Guillardi M."/>
            <person name="Sukno S.A."/>
            <person name="Thon M.R."/>
            <person name="Massola Junior N.S."/>
            <person name="Baroncelli R."/>
        </authorList>
    </citation>
    <scope>NUCLEOTIDE SEQUENCE [LARGE SCALE GENOMIC DNA]</scope>
    <source>
        <strain evidence="1 2">CMES1059</strain>
    </source>
</reference>